<sequence>MRKFILRSSDGKSYELEGKAALQSGMIRDMIDDGSPEDVIPVPSPGDILYMVVVYCQRQAELDLTSPLQRCSWSLGFIGKLDRLTLSRLHLAAAYLNIDNLPAVICRSMSDQIQRVVQNYPLFRERASNSSVRSSASLSLAGMVNSTAIGETIDMGPRRFLAVCHWEDVESTYKVKKIADRLNNCDLPPSDVVDVVVCPPPLSESFIRSFLRGDFQLAAEFLGSDDRDPWELDAQLIANCGIPWVILGHSNARLLGGESNEIVGKKVAFSRRHGLKVIACVGETMKQREAGRTMDVVTAQARAIAESVSKWEEIVLVYNPSGHAMTSYQAQEVLAGLRMWLRDNLSPEVASATRLVYGGRLRGANWEELILQPDVDGIYACGAMLEEFLHVIKLAEKKG</sequence>
<accession>A0ACB9SCJ5</accession>
<comment type="caution">
    <text evidence="1">The sequence shown here is derived from an EMBL/GenBank/DDBJ whole genome shotgun (WGS) entry which is preliminary data.</text>
</comment>
<evidence type="ECO:0000313" key="1">
    <source>
        <dbReference type="EMBL" id="KAI4389145.1"/>
    </source>
</evidence>
<dbReference type="Proteomes" id="UP001057402">
    <property type="component" value="Chromosome 1"/>
</dbReference>
<proteinExistence type="predicted"/>
<evidence type="ECO:0000313" key="2">
    <source>
        <dbReference type="Proteomes" id="UP001057402"/>
    </source>
</evidence>
<organism evidence="1 2">
    <name type="scientific">Melastoma candidum</name>
    <dbReference type="NCBI Taxonomy" id="119954"/>
    <lineage>
        <taxon>Eukaryota</taxon>
        <taxon>Viridiplantae</taxon>
        <taxon>Streptophyta</taxon>
        <taxon>Embryophyta</taxon>
        <taxon>Tracheophyta</taxon>
        <taxon>Spermatophyta</taxon>
        <taxon>Magnoliopsida</taxon>
        <taxon>eudicotyledons</taxon>
        <taxon>Gunneridae</taxon>
        <taxon>Pentapetalae</taxon>
        <taxon>rosids</taxon>
        <taxon>malvids</taxon>
        <taxon>Myrtales</taxon>
        <taxon>Melastomataceae</taxon>
        <taxon>Melastomatoideae</taxon>
        <taxon>Melastomateae</taxon>
        <taxon>Melastoma</taxon>
    </lineage>
</organism>
<gene>
    <name evidence="1" type="ORF">MLD38_001401</name>
</gene>
<keyword evidence="2" id="KW-1185">Reference proteome</keyword>
<reference evidence="2" key="1">
    <citation type="journal article" date="2023" name="Front. Plant Sci.">
        <title>Chromosomal-level genome assembly of Melastoma candidum provides insights into trichome evolution.</title>
        <authorList>
            <person name="Zhong Y."/>
            <person name="Wu W."/>
            <person name="Sun C."/>
            <person name="Zou P."/>
            <person name="Liu Y."/>
            <person name="Dai S."/>
            <person name="Zhou R."/>
        </authorList>
    </citation>
    <scope>NUCLEOTIDE SEQUENCE [LARGE SCALE GENOMIC DNA]</scope>
</reference>
<dbReference type="EMBL" id="CM042880">
    <property type="protein sequence ID" value="KAI4389145.1"/>
    <property type="molecule type" value="Genomic_DNA"/>
</dbReference>
<name>A0ACB9SCJ5_9MYRT</name>
<protein>
    <submittedName>
        <fullName evidence="1">Uncharacterized protein</fullName>
    </submittedName>
</protein>